<feature type="region of interest" description="Disordered" evidence="5">
    <location>
        <begin position="378"/>
        <end position="405"/>
    </location>
</feature>
<dbReference type="Pfam" id="PF21245">
    <property type="entry name" value="PI4KB-PIK1_PIK"/>
    <property type="match status" value="1"/>
</dbReference>
<evidence type="ECO:0000256" key="2">
    <source>
        <dbReference type="ARBA" id="ARBA00012169"/>
    </source>
</evidence>
<feature type="region of interest" description="Disordered" evidence="5">
    <location>
        <begin position="152"/>
        <end position="206"/>
    </location>
</feature>
<dbReference type="SUPFAM" id="SSF56112">
    <property type="entry name" value="Protein kinase-like (PK-like)"/>
    <property type="match status" value="1"/>
</dbReference>
<feature type="domain" description="PI3K/PI4K catalytic" evidence="6">
    <location>
        <begin position="543"/>
        <end position="814"/>
    </location>
</feature>
<keyword evidence="3" id="KW-0808">Transferase</keyword>
<evidence type="ECO:0000259" key="7">
    <source>
        <dbReference type="PROSITE" id="PS51545"/>
    </source>
</evidence>
<feature type="compositionally biased region" description="Polar residues" evidence="5">
    <location>
        <begin position="433"/>
        <end position="445"/>
    </location>
</feature>
<dbReference type="PANTHER" id="PTHR10048">
    <property type="entry name" value="PHOSPHATIDYLINOSITOL KINASE"/>
    <property type="match status" value="1"/>
</dbReference>
<dbReference type="InterPro" id="IPR057754">
    <property type="entry name" value="PI4-kinase_beta/PIK1_cat"/>
</dbReference>
<dbReference type="PANTHER" id="PTHR10048:SF22">
    <property type="entry name" value="PHOSPHATIDYLINOSITOL 4-KINASE BETA"/>
    <property type="match status" value="1"/>
</dbReference>
<dbReference type="EC" id="2.7.1.67" evidence="2"/>
<dbReference type="AlphaFoldDB" id="A0A7S0KPL5"/>
<comment type="catalytic activity">
    <reaction evidence="1">
        <text>a 1,2-diacyl-sn-glycero-3-phospho-(1D-myo-inositol) + ATP = a 1,2-diacyl-sn-glycero-3-phospho-(1D-myo-inositol 4-phosphate) + ADP + H(+)</text>
        <dbReference type="Rhea" id="RHEA:19877"/>
        <dbReference type="ChEBI" id="CHEBI:15378"/>
        <dbReference type="ChEBI" id="CHEBI:30616"/>
        <dbReference type="ChEBI" id="CHEBI:57880"/>
        <dbReference type="ChEBI" id="CHEBI:58178"/>
        <dbReference type="ChEBI" id="CHEBI:456216"/>
        <dbReference type="EC" id="2.7.1.67"/>
    </reaction>
</comment>
<dbReference type="GO" id="GO:0016020">
    <property type="term" value="C:membrane"/>
    <property type="evidence" value="ECO:0007669"/>
    <property type="project" value="TreeGrafter"/>
</dbReference>
<dbReference type="Gene3D" id="1.25.40.70">
    <property type="entry name" value="Phosphatidylinositol 3-kinase, accessory domain (PIK)"/>
    <property type="match status" value="1"/>
</dbReference>
<feature type="domain" description="PIK helical" evidence="7">
    <location>
        <begin position="1"/>
        <end position="143"/>
    </location>
</feature>
<evidence type="ECO:0000256" key="3">
    <source>
        <dbReference type="ARBA" id="ARBA00022679"/>
    </source>
</evidence>
<protein>
    <recommendedName>
        <fullName evidence="2">1-phosphatidylinositol 4-kinase</fullName>
        <ecNumber evidence="2">2.7.1.67</ecNumber>
    </recommendedName>
</protein>
<dbReference type="GO" id="GO:0004430">
    <property type="term" value="F:1-phosphatidylinositol 4-kinase activity"/>
    <property type="evidence" value="ECO:0007669"/>
    <property type="project" value="UniProtKB-EC"/>
</dbReference>
<dbReference type="CDD" id="cd05168">
    <property type="entry name" value="PI4Kc_III_beta"/>
    <property type="match status" value="1"/>
</dbReference>
<dbReference type="PROSITE" id="PS51545">
    <property type="entry name" value="PIK_HELICAL"/>
    <property type="match status" value="1"/>
</dbReference>
<proteinExistence type="predicted"/>
<dbReference type="InterPro" id="IPR036940">
    <property type="entry name" value="PI3/4_kinase_cat_sf"/>
</dbReference>
<dbReference type="PROSITE" id="PS50290">
    <property type="entry name" value="PI3_4_KINASE_3"/>
    <property type="match status" value="1"/>
</dbReference>
<evidence type="ECO:0000313" key="8">
    <source>
        <dbReference type="EMBL" id="CAD8587415.1"/>
    </source>
</evidence>
<feature type="region of interest" description="Disordered" evidence="5">
    <location>
        <begin position="220"/>
        <end position="255"/>
    </location>
</feature>
<sequence>MVREDFDVGSPNGTGATGVLLDYFESLPYFDEWVAVSNLWERRENVGVSDYLCARLYRETSDEAVERYLSQIVTMWIQRTELGGAEAQQASSLERMMVMCCRRSLRLATKMCWLLSAAAEDSSRPAAVQEFRERCAYEAVTNGTWLAPFEERRASAASPASPKKPLASTTGEEPVTPPRKIFGMAKSPAKSRGSDEKVASGDSPTTSGGFLAGFSRVLSFRSSPSSSKSDKAKKHRESRSPGKPKESPKLHGSGGRLSSLFAVCGTDTLPPEDGAKELRLRKKTFDATMKFTDELCDLSDKLSKVFPLDNRQGILRHELAQINRQFRHTEKGTGVLFPMGHGKMERVIRIPFEEAVLLNSREKAPYLVCLEVVSSNPTQEEMDHASTHGSPNDSSEDFYPSGDDFMPDARERIRRSLEANRRFLAPVGGGDASTGSSRGTNSFSNDDLEDMWVNVVPIVNTDDNSIVVRLVVRSEAEMMDTSSGPHQRKPSEVGLIEMAAQVNARKWAPEKDALDVTSLPTATGVGASMTSSPHKRSAGGLGELWIDKLDRIRRASPYGNLPGWDLKPIIIKAGDNCRQELLALQLVRTFADIYRSAGVRCWIRDFDILTTNTHSALIEAVTDAPSIHALKSRSPRGMTLRQHFERKFGVGTPEFRKAQNNFVESLAGYSILTYLLQVKDRHNGNILLHDDGHLIHIDFNFMLSTSPGGINFESSPFKLTKEYLEVMDSDAEGTRSEAFDAYKALCIQGYLAVREHAERIVLLIQMMRASGCPCFNAGPKVMKLLRQRFNLAMSEEQCVETVLGMISDSIDAWSTRQYDFYQRVLNGVL</sequence>
<dbReference type="SMART" id="SM00146">
    <property type="entry name" value="PI3Kc"/>
    <property type="match status" value="1"/>
</dbReference>
<dbReference type="GO" id="GO:0005737">
    <property type="term" value="C:cytoplasm"/>
    <property type="evidence" value="ECO:0007669"/>
    <property type="project" value="TreeGrafter"/>
</dbReference>
<gene>
    <name evidence="8" type="ORF">OMED0929_LOCUS6434</name>
</gene>
<dbReference type="GO" id="GO:0048015">
    <property type="term" value="P:phosphatidylinositol-mediated signaling"/>
    <property type="evidence" value="ECO:0007669"/>
    <property type="project" value="TreeGrafter"/>
</dbReference>
<dbReference type="GO" id="GO:0046854">
    <property type="term" value="P:phosphatidylinositol phosphate biosynthetic process"/>
    <property type="evidence" value="ECO:0007669"/>
    <property type="project" value="InterPro"/>
</dbReference>
<dbReference type="InterPro" id="IPR000403">
    <property type="entry name" value="PI3/4_kinase_cat_dom"/>
</dbReference>
<keyword evidence="4" id="KW-0418">Kinase</keyword>
<dbReference type="InterPro" id="IPR001263">
    <property type="entry name" value="PI3K_accessory_dom"/>
</dbReference>
<evidence type="ECO:0000256" key="5">
    <source>
        <dbReference type="SAM" id="MobiDB-lite"/>
    </source>
</evidence>
<dbReference type="PROSITE" id="PS00916">
    <property type="entry name" value="PI3_4_KINASE_2"/>
    <property type="match status" value="1"/>
</dbReference>
<dbReference type="InterPro" id="IPR049160">
    <property type="entry name" value="PI4KB-PIK1_PIK"/>
</dbReference>
<evidence type="ECO:0000259" key="6">
    <source>
        <dbReference type="PROSITE" id="PS50290"/>
    </source>
</evidence>
<dbReference type="InterPro" id="IPR018936">
    <property type="entry name" value="PI3/4_kinase_CS"/>
</dbReference>
<dbReference type="FunFam" id="1.10.1070.11:FF:000016">
    <property type="entry name" value="PIK1p Phosphatidylinositol 4-kinase"/>
    <property type="match status" value="1"/>
</dbReference>
<dbReference type="InterPro" id="IPR042236">
    <property type="entry name" value="PI3K_accessory_sf"/>
</dbReference>
<dbReference type="InterPro" id="IPR015433">
    <property type="entry name" value="PI3/4_kinase"/>
</dbReference>
<organism evidence="8">
    <name type="scientific">Ostreococcus mediterraneus</name>
    <dbReference type="NCBI Taxonomy" id="1486918"/>
    <lineage>
        <taxon>Eukaryota</taxon>
        <taxon>Viridiplantae</taxon>
        <taxon>Chlorophyta</taxon>
        <taxon>Mamiellophyceae</taxon>
        <taxon>Mamiellales</taxon>
        <taxon>Bathycoccaceae</taxon>
        <taxon>Ostreococcus</taxon>
    </lineage>
</organism>
<feature type="region of interest" description="Disordered" evidence="5">
    <location>
        <begin position="424"/>
        <end position="446"/>
    </location>
</feature>
<accession>A0A7S0KPL5</accession>
<dbReference type="Pfam" id="PF00454">
    <property type="entry name" value="PI3_PI4_kinase"/>
    <property type="match status" value="1"/>
</dbReference>
<dbReference type="EMBL" id="HBEW01007617">
    <property type="protein sequence ID" value="CAD8587415.1"/>
    <property type="molecule type" value="Transcribed_RNA"/>
</dbReference>
<feature type="compositionally biased region" description="Low complexity" evidence="5">
    <location>
        <begin position="155"/>
        <end position="168"/>
    </location>
</feature>
<dbReference type="InterPro" id="IPR011009">
    <property type="entry name" value="Kinase-like_dom_sf"/>
</dbReference>
<name>A0A7S0KPL5_9CHLO</name>
<evidence type="ECO:0000256" key="1">
    <source>
        <dbReference type="ARBA" id="ARBA00001686"/>
    </source>
</evidence>
<evidence type="ECO:0000256" key="4">
    <source>
        <dbReference type="ARBA" id="ARBA00022777"/>
    </source>
</evidence>
<dbReference type="Gene3D" id="3.30.1010.10">
    <property type="entry name" value="Phosphatidylinositol 3-kinase Catalytic Subunit, Chain A, domain 4"/>
    <property type="match status" value="1"/>
</dbReference>
<dbReference type="Gene3D" id="1.10.1070.11">
    <property type="entry name" value="Phosphatidylinositol 3-/4-kinase, catalytic domain"/>
    <property type="match status" value="1"/>
</dbReference>
<reference evidence="8" key="1">
    <citation type="submission" date="2021-01" db="EMBL/GenBank/DDBJ databases">
        <authorList>
            <person name="Corre E."/>
            <person name="Pelletier E."/>
            <person name="Niang G."/>
            <person name="Scheremetjew M."/>
            <person name="Finn R."/>
            <person name="Kale V."/>
            <person name="Holt S."/>
            <person name="Cochrane G."/>
            <person name="Meng A."/>
            <person name="Brown T."/>
            <person name="Cohen L."/>
        </authorList>
    </citation>
    <scope>NUCLEOTIDE SEQUENCE</scope>
    <source>
        <strain evidence="8">Clade-D-RCC2572</strain>
    </source>
</reference>
<feature type="compositionally biased region" description="Basic and acidic residues" evidence="5">
    <location>
        <begin position="238"/>
        <end position="249"/>
    </location>
</feature>